<dbReference type="SUPFAM" id="SSF53756">
    <property type="entry name" value="UDP-Glycosyltransferase/glycogen phosphorylase"/>
    <property type="match status" value="1"/>
</dbReference>
<sequence length="363" mass="41857">MKQKRVFFTVTNDLSFDQRMNRICSTLAANGWQVTLVGRKLKGSSALPAKPFRQKRLRCFFSKGKLFYAEYNIRLFFWLLFHKVPVICAIDLDTILPCLFVSRLHGSKRVYDAHEFFTELKEVKTNPLSFKIWTAIEKFAVPGFRYGYTVCDSIAREFEKRYQVSYKTIRNIAASQLQESTPGLPEYIIYAGAVNEGRGFEALIPAMKQVRHPLHIYGDGNFMPQLVQLIKENNVEEKVILKGMTPPDALRDAIRQAKVAVGLIEATGMNQYWALPNKLFDYIQAEIPQLTMNYPEIKKINDQYHIAVLIDALSPAVISGQLNLLMEDVVLYQTLQLNCRSAKKDLNWEREQYKVLDFYNSLV</sequence>
<dbReference type="InterPro" id="IPR001296">
    <property type="entry name" value="Glyco_trans_1"/>
</dbReference>
<reference evidence="5" key="1">
    <citation type="submission" date="2016-10" db="EMBL/GenBank/DDBJ databases">
        <authorList>
            <person name="Varghese N."/>
            <person name="Submissions S."/>
        </authorList>
    </citation>
    <scope>NUCLEOTIDE SEQUENCE [LARGE SCALE GENOMIC DNA]</scope>
    <source>
        <strain evidence="5">DSM 25811 / CCM 8410 / LMG 26954 / E90</strain>
    </source>
</reference>
<dbReference type="AlphaFoldDB" id="A0A1G6W4P2"/>
<dbReference type="RefSeq" id="WP_245729254.1">
    <property type="nucleotide sequence ID" value="NZ_FMZO01000011.1"/>
</dbReference>
<dbReference type="Gene3D" id="3.40.50.2000">
    <property type="entry name" value="Glycogen Phosphorylase B"/>
    <property type="match status" value="2"/>
</dbReference>
<evidence type="ECO:0000259" key="3">
    <source>
        <dbReference type="Pfam" id="PF00534"/>
    </source>
</evidence>
<dbReference type="STRING" id="1285928.SAMN04487894_1112"/>
<feature type="domain" description="Glycosyl transferase family 1" evidence="3">
    <location>
        <begin position="184"/>
        <end position="329"/>
    </location>
</feature>
<evidence type="ECO:0000256" key="1">
    <source>
        <dbReference type="ARBA" id="ARBA00022676"/>
    </source>
</evidence>
<keyword evidence="5" id="KW-1185">Reference proteome</keyword>
<name>A0A1G6W4P2_NIADE</name>
<dbReference type="PANTHER" id="PTHR12526:SF629">
    <property type="entry name" value="TEICHURONIC ACID BIOSYNTHESIS GLYCOSYLTRANSFERASE TUAH-RELATED"/>
    <property type="match status" value="1"/>
</dbReference>
<keyword evidence="2 4" id="KW-0808">Transferase</keyword>
<keyword evidence="1" id="KW-0328">Glycosyltransferase</keyword>
<proteinExistence type="predicted"/>
<accession>A0A1G6W4P2</accession>
<dbReference type="Pfam" id="PF00534">
    <property type="entry name" value="Glycos_transf_1"/>
    <property type="match status" value="1"/>
</dbReference>
<dbReference type="GO" id="GO:0016757">
    <property type="term" value="F:glycosyltransferase activity"/>
    <property type="evidence" value="ECO:0007669"/>
    <property type="project" value="UniProtKB-KW"/>
</dbReference>
<evidence type="ECO:0000313" key="5">
    <source>
        <dbReference type="Proteomes" id="UP000198757"/>
    </source>
</evidence>
<organism evidence="4 5">
    <name type="scientific">Niabella drilacis (strain DSM 25811 / CCM 8410 / CCUG 62505 / LMG 26954 / E90)</name>
    <dbReference type="NCBI Taxonomy" id="1285928"/>
    <lineage>
        <taxon>Bacteria</taxon>
        <taxon>Pseudomonadati</taxon>
        <taxon>Bacteroidota</taxon>
        <taxon>Chitinophagia</taxon>
        <taxon>Chitinophagales</taxon>
        <taxon>Chitinophagaceae</taxon>
        <taxon>Niabella</taxon>
    </lineage>
</organism>
<dbReference type="Proteomes" id="UP000198757">
    <property type="component" value="Unassembled WGS sequence"/>
</dbReference>
<gene>
    <name evidence="4" type="ORF">SAMN04487894_1112</name>
</gene>
<dbReference type="PANTHER" id="PTHR12526">
    <property type="entry name" value="GLYCOSYLTRANSFERASE"/>
    <property type="match status" value="1"/>
</dbReference>
<protein>
    <submittedName>
        <fullName evidence="4">Glycosyltransferase involved in cell wall bisynthesis</fullName>
    </submittedName>
</protein>
<dbReference type="EMBL" id="FMZO01000011">
    <property type="protein sequence ID" value="SDD60842.1"/>
    <property type="molecule type" value="Genomic_DNA"/>
</dbReference>
<evidence type="ECO:0000256" key="2">
    <source>
        <dbReference type="ARBA" id="ARBA00022679"/>
    </source>
</evidence>
<evidence type="ECO:0000313" key="4">
    <source>
        <dbReference type="EMBL" id="SDD60842.1"/>
    </source>
</evidence>